<proteinExistence type="predicted"/>
<dbReference type="SUPFAM" id="SSF53067">
    <property type="entry name" value="Actin-like ATPase domain"/>
    <property type="match status" value="1"/>
</dbReference>
<accession>A0A210PS45</accession>
<evidence type="ECO:0000313" key="2">
    <source>
        <dbReference type="Proteomes" id="UP000242188"/>
    </source>
</evidence>
<dbReference type="OrthoDB" id="6150883at2759"/>
<dbReference type="Gene3D" id="3.30.420.40">
    <property type="match status" value="1"/>
</dbReference>
<dbReference type="Proteomes" id="UP000242188">
    <property type="component" value="Unassembled WGS sequence"/>
</dbReference>
<name>A0A210PS45_MIZYE</name>
<reference evidence="1 2" key="1">
    <citation type="journal article" date="2017" name="Nat. Ecol. Evol.">
        <title>Scallop genome provides insights into evolution of bilaterian karyotype and development.</title>
        <authorList>
            <person name="Wang S."/>
            <person name="Zhang J."/>
            <person name="Jiao W."/>
            <person name="Li J."/>
            <person name="Xun X."/>
            <person name="Sun Y."/>
            <person name="Guo X."/>
            <person name="Huan P."/>
            <person name="Dong B."/>
            <person name="Zhang L."/>
            <person name="Hu X."/>
            <person name="Sun X."/>
            <person name="Wang J."/>
            <person name="Zhao C."/>
            <person name="Wang Y."/>
            <person name="Wang D."/>
            <person name="Huang X."/>
            <person name="Wang R."/>
            <person name="Lv J."/>
            <person name="Li Y."/>
            <person name="Zhang Z."/>
            <person name="Liu B."/>
            <person name="Lu W."/>
            <person name="Hui Y."/>
            <person name="Liang J."/>
            <person name="Zhou Z."/>
            <person name="Hou R."/>
            <person name="Li X."/>
            <person name="Liu Y."/>
            <person name="Li H."/>
            <person name="Ning X."/>
            <person name="Lin Y."/>
            <person name="Zhao L."/>
            <person name="Xing Q."/>
            <person name="Dou J."/>
            <person name="Li Y."/>
            <person name="Mao J."/>
            <person name="Guo H."/>
            <person name="Dou H."/>
            <person name="Li T."/>
            <person name="Mu C."/>
            <person name="Jiang W."/>
            <person name="Fu Q."/>
            <person name="Fu X."/>
            <person name="Miao Y."/>
            <person name="Liu J."/>
            <person name="Yu Q."/>
            <person name="Li R."/>
            <person name="Liao H."/>
            <person name="Li X."/>
            <person name="Kong Y."/>
            <person name="Jiang Z."/>
            <person name="Chourrout D."/>
            <person name="Li R."/>
            <person name="Bao Z."/>
        </authorList>
    </citation>
    <scope>NUCLEOTIDE SEQUENCE [LARGE SCALE GENOMIC DNA]</scope>
    <source>
        <strain evidence="1 2">PY_sf001</strain>
    </source>
</reference>
<keyword evidence="2" id="KW-1185">Reference proteome</keyword>
<sequence>MEAIIMKLYSYSPMAASRGELYTTICVAAIDIGNTYSGYAFSFHGDFQKKPLKIFASGWNAGSGSLILHKTPTALLLNPDQTFNSFGYNAEKNYSQLAEEDEHKDYYYFRRFQTILRKASNLRMDTRIKEDRGVRTLQATKMFSHAIRYLRDHFISKIDSPSSGITVDNIKFVLTIPAVCDDKAKEFILEAAITLIVLFVREVSNRHKCLLFRSQRLPIPFATTTFRQTELCQEIFQKRPDLEKNA</sequence>
<dbReference type="AlphaFoldDB" id="A0A210PS45"/>
<protein>
    <submittedName>
        <fullName evidence="1">Heat shock 70 kDa protein 12B</fullName>
    </submittedName>
</protein>
<dbReference type="PANTHER" id="PTHR14187">
    <property type="entry name" value="ALPHA KINASE/ELONGATION FACTOR 2 KINASE"/>
    <property type="match status" value="1"/>
</dbReference>
<keyword evidence="1" id="KW-0346">Stress response</keyword>
<evidence type="ECO:0000313" key="1">
    <source>
        <dbReference type="EMBL" id="OWF39274.1"/>
    </source>
</evidence>
<organism evidence="1 2">
    <name type="scientific">Mizuhopecten yessoensis</name>
    <name type="common">Japanese scallop</name>
    <name type="synonym">Patinopecten yessoensis</name>
    <dbReference type="NCBI Taxonomy" id="6573"/>
    <lineage>
        <taxon>Eukaryota</taxon>
        <taxon>Metazoa</taxon>
        <taxon>Spiralia</taxon>
        <taxon>Lophotrochozoa</taxon>
        <taxon>Mollusca</taxon>
        <taxon>Bivalvia</taxon>
        <taxon>Autobranchia</taxon>
        <taxon>Pteriomorphia</taxon>
        <taxon>Pectinida</taxon>
        <taxon>Pectinoidea</taxon>
        <taxon>Pectinidae</taxon>
        <taxon>Mizuhopecten</taxon>
    </lineage>
</organism>
<comment type="caution">
    <text evidence="1">The sequence shown here is derived from an EMBL/GenBank/DDBJ whole genome shotgun (WGS) entry which is preliminary data.</text>
</comment>
<dbReference type="EMBL" id="NEDP02005533">
    <property type="protein sequence ID" value="OWF39274.1"/>
    <property type="molecule type" value="Genomic_DNA"/>
</dbReference>
<dbReference type="InterPro" id="IPR043129">
    <property type="entry name" value="ATPase_NBD"/>
</dbReference>
<dbReference type="STRING" id="6573.A0A210PS45"/>
<gene>
    <name evidence="1" type="ORF">KP79_PYT12143</name>
</gene>
<dbReference type="PANTHER" id="PTHR14187:SF5">
    <property type="entry name" value="HEAT SHOCK 70 KDA PROTEIN 12A"/>
    <property type="match status" value="1"/>
</dbReference>